<dbReference type="Proteomes" id="UP001515480">
    <property type="component" value="Unassembled WGS sequence"/>
</dbReference>
<name>A0AB34IJ43_PRYPA</name>
<gene>
    <name evidence="1" type="ORF">AB1Y20_013760</name>
</gene>
<evidence type="ECO:0000313" key="2">
    <source>
        <dbReference type="Proteomes" id="UP001515480"/>
    </source>
</evidence>
<sequence length="321" mass="35979">MQTALLLVNATQTALSKQSFGTEVLNQQFRSCSSRLLMFCAQTRWADVQPLKSHLVKLIADASYLKGTLRFDMKTARCLGALHQSCLAIQQTLADTLAACCSSLTTFVEHVWSQRKHVTLPSYLQPLSVRVKVIEVAKEVDRQRKTHAYANSIAHESVLLQYVIDTSLDRTLTQLFEVLSPKLLLLAQFCSVWRQLDSVELKAELNVPVMVDTASKVALVSPLDRINLRKYDQSEKPLNAAEANLDECIYGLYSSLFLIDPGQLLELRVSLGNELMPMGVSVEVEQHVCTVYTAFCGDLLLHGRFTSLKQLHNIQVRVDQV</sequence>
<dbReference type="AlphaFoldDB" id="A0AB34IJ43"/>
<accession>A0AB34IJ43</accession>
<comment type="caution">
    <text evidence="1">The sequence shown here is derived from an EMBL/GenBank/DDBJ whole genome shotgun (WGS) entry which is preliminary data.</text>
</comment>
<keyword evidence="2" id="KW-1185">Reference proteome</keyword>
<reference evidence="1 2" key="1">
    <citation type="journal article" date="2024" name="Science">
        <title>Giant polyketide synthase enzymes in the biosynthesis of giant marine polyether toxins.</title>
        <authorList>
            <person name="Fallon T.R."/>
            <person name="Shende V.V."/>
            <person name="Wierzbicki I.H."/>
            <person name="Pendleton A.L."/>
            <person name="Watervoot N.F."/>
            <person name="Auber R.P."/>
            <person name="Gonzalez D.J."/>
            <person name="Wisecaver J.H."/>
            <person name="Moore B.S."/>
        </authorList>
    </citation>
    <scope>NUCLEOTIDE SEQUENCE [LARGE SCALE GENOMIC DNA]</scope>
    <source>
        <strain evidence="1 2">12B1</strain>
    </source>
</reference>
<organism evidence="1 2">
    <name type="scientific">Prymnesium parvum</name>
    <name type="common">Toxic golden alga</name>
    <dbReference type="NCBI Taxonomy" id="97485"/>
    <lineage>
        <taxon>Eukaryota</taxon>
        <taxon>Haptista</taxon>
        <taxon>Haptophyta</taxon>
        <taxon>Prymnesiophyceae</taxon>
        <taxon>Prymnesiales</taxon>
        <taxon>Prymnesiaceae</taxon>
        <taxon>Prymnesium</taxon>
    </lineage>
</organism>
<proteinExistence type="predicted"/>
<evidence type="ECO:0000313" key="1">
    <source>
        <dbReference type="EMBL" id="KAL1499257.1"/>
    </source>
</evidence>
<dbReference type="EMBL" id="JBGBPQ010000026">
    <property type="protein sequence ID" value="KAL1499257.1"/>
    <property type="molecule type" value="Genomic_DNA"/>
</dbReference>
<evidence type="ECO:0008006" key="3">
    <source>
        <dbReference type="Google" id="ProtNLM"/>
    </source>
</evidence>
<protein>
    <recommendedName>
        <fullName evidence="3">Flagellar motor switch protein FliN-like C-terminal domain-containing protein</fullName>
    </recommendedName>
</protein>